<evidence type="ECO:0000259" key="1">
    <source>
        <dbReference type="PROSITE" id="PS50093"/>
    </source>
</evidence>
<dbReference type="InterPro" id="IPR035986">
    <property type="entry name" value="PKD_dom_sf"/>
</dbReference>
<sequence length="3424" mass="360786">MKKIIRTPSKHFIYILFFVFGFLTSFKGSAQITISSVVVNSCTGSITVTVGGGDGNYGYKWFKENQEPPPNNWDPLIDDDWFINDQAPGRYRVIVTDANDEVEGVYDISESVDLIVTEIFSGLVCPEDLNSGVIILRFRNGFPPYTWTLAGSTERAGIFTPTDTPYYLSIDNIPVGNYTFAWTDDFGCSGTEEITVSAPPITELTINTTTDVLCFGDSNGGINISLTGGWGPNYAINIVSDGQAPQPIENFTNIGDGTSYTINNLAAGTYQIYYYDKLANPPLTTTYGLDVSNYNCAKSKTFTINTPLELISTPTGELLSCFGDTDGNITGTITGGTAPYSITLDGTATQITVIADGDSFNFSGLSAGTYDFTITDAVNCSITAQALITQPDELITGFVSKQDVSCNAGTDGNSMVSVTGGTAPYIFKVDGVLVTPTLASGDNYTIGNLSAGTYNITITDQNNCTASTVITQTIKEPSSLAVAASGETLTCFGDSDGNITGSISGGTAPYNITLMETGVQFTGIIDGGAFDFSGLSAGTYNFTITDAKDCTTTVQETINTPLELISTPAGELLSCFGATDGNVTGTITGGTAPYTIKLDGTATQITGIADGGSFDFSELSVGTYNFTITDAVGCIDTAQAAITQPDELITDFVSKQDVSCNTGTDGNIIVSVTGGTAAYIFKVDGVLVTPTLASGTNYTIGNLSAGTYNITITDQNDCTATTDIEQTITEPAEISLSLVSFENLSCFNSGNGSITVGVTGGTLSTTPGAPNYIFTLTGPSAVIAQDNGGGTWTFGSLDEGTYTISVTDQNNCISNPAQITQELTQPLAINFTALEQDISCNGTEDGSIDIIVTGGTIPYTYLWTSPNGFNATTQDISALAPGEYSITVIDDNGCTVEETYTIEEPDVLGVLGDPFDYSGYGVSGNGLSDGIIDITVTGGTTPYTYSWTSLNGTIPVGQETQQNLSNLNAGTYTLLITDKNGCTITKTWEITEPFELLINENPASHVDVLCFGENTGVIKVVVTQQSVGPYDYAITDSSGVEVERVTDQNAVSYVFDDLLADTYTVTVTDANGISKSINNIIIAQPLSLLEISSEIISDFNGFGISCNGAADGSIDITVSGGTTPYTYVWEGPNGFSATSQDISALSPGDYTITVTDANGCITSPETYTITEPDVLGLAGDLSDYNGFGVTGNGLSDGIIDITVTGGAIPYSYSWASLDGSIPVGQETQQNLSNLNAGTYTVQITDTNGCTITDTWIITEPQELLILEEIASHVDVLCFGENTGVIKVVVDQGSVAPYDYAITNSLGVEVERVTDQNAVSYVFDELLADTYTVTVTDANEISKSINNIIIAQPAAILSIDTVDLSLNNGFNISCNGAADGSIDITVSGGTTPYTYVWEGPSGFNETTQNISALSPGDYTITVTDANGCITSPETYTITEPDVLGLAGDLSDYNGFGVTGNGLSDGIIDITVTGGAIPYSYSWASLDGSIPVGQETQQNLSNLNAGTYTVQITDTNGCTITDTWIITEPQELLILEEIASHVDVLCFGENTGVIKVVVDQGSVAPYDYAITNSLGVEVERVTDQNAVSYVFDELLADTYTVTVTDANEISKSINNIIIAQPAAILSIDTVDLSLNNGFNISCNGAADGSIDITVSGGTTPYTYVWEGPNGFSATSQDISALSPGDYTITVTDANGCITSPETYTITEPDVLVLGGVLSNYNGFGVSGNGLSDGSIDITVTGGTTEYTYSWTSSDGIIPSGQETQEDLTGLNAGTYTVLIKDANDCTITKTWEITEPQELLISEETASHVDVLCFGENTGVIEVVVDQGSVAPYDYAITNSLGVEVERVTDQNAVSYVFDELLADTYTATVTDANGISKSINNIIIAQPLSLLEISSEIISDFNGFGISCNGASDGSIDITVSGGAAGYTYAWTSPNGFNATTQDISAFAPGAYSITVTDANGCSTSPETYTITEPTALVLGGVLSNYNGFGVSGNGLSDGRIDITVAGGTTLYTYSWTSLNGTIPVGQETQEDLTGLNAGTYTVLIKDANDCTITKTWEITEPQELLISEEIASHVDVLCFGENTGVIKVVVDQGSVAPYEYTITDSSGVEVERVTDQNAVSYVFDELLADTYTVTVTDANGISKSINNIIIAQPLSLLEISSEIISDFNGFGISCNGAADGSINITVSGGAPGYTYAWTGPNGFSATSQDISALAPGAYRITVTDANGCSTSPETYTITEPTALVLGGVLSNYNGFGVSGNGLSDGRIDITVTGGTTEYTYSWTSSDGIIPSGQETQEDLTGLNAGTYTVLIKDANDCTITKTWEITEPQELLISEETASHVDVLCFGENTGVIEVVVDQGSVAPYDYAITNSLGVEVERVTDQNAVSYVFDELRADTYTVTVTDANGISKSINNIIITQPAAILSIDTVDLSLNNGFNISCNGAADGSIDITVSGGTTPCTYVWEGPSGFNETTQNISALAPGAYTITVTDANGCSTSPETYTITEPTALVLGGVLSNYNGFGVSGNGLSDGSIDITVNGGTTPYNYSWTSLDGSIPSGQETQQNLSNLNAGTYTVQITDTNGCTIADSWTITEPNELVISEETASHVDVLCFGENKGVIEVVVDQGSVAPYDYKITNSLGVVVEQVNAQTALNYVFDVLFADTYTVTVTDANGISKSINNIIITEPLSLLEISSEIISDFNGFGISCNGASDGSIDITVSGGAAGYTYAWTSPNGFNATTQDISALAPGEYTITVTDANGCSTSPETYTITEPDEIIINTTLLQDVQCFENSDGKIEITITGGTGDFTYNWTKNSTPYATTKNLAGLSPGEYVLIVQEDGNAQCYRTKTFTITQPDLLEIAFESKTDILCYGDSTGSAQISVTGGTSPYQYSWMEASGATYNTQDLVGVPAGDYQLTVIDALGCSDTFNVILNEPDNIVLNESKTDITCFGSNDGTISIAVTGGVSPYTYVWSDLGSGPLRRDLAPGIYDVTVTDSNNCQKMVQFEIIEAPLFKIDPITTHISCFGATDGSIDLNLVGGIAPLNITWGDGNSAGLIRNNLSAGSYSVFIEDAVGCSIAKNFSIIEPNEIVLDAVVINAIDCTDPNSGSIDLQVVGGTAPFIFLWSNGSTTEDLQNIGANNYTVTVTDSRGCEEQKTVVVTRQTSLVLSLNTSIIPDCINKTVTQRNELEVTGGVAPYSVSWSNGMVSGANSEIMETTQNGTVIVEVIDSLGCTEQLVFDINLFILGDPSFNYSSFANTNYGILSIEDPITFNSTSTGDILTYLWSFGDGNTSTDKDPIHTYVAEGTYEVTLTVQYPYGCSYVDTMTVNIGKGYDIVIPNAFTPNDDGLNDVIRPVYIGMIDVEMSIYSTWEGLIYFEKGLELNGWNGTIKNSLAENGNYIIKVKATTFYGLVLSFNRPITLIK</sequence>
<dbReference type="InterPro" id="IPR013783">
    <property type="entry name" value="Ig-like_fold"/>
</dbReference>
<organism evidence="2 3">
    <name type="scientific">Polaribacter filamentus</name>
    <dbReference type="NCBI Taxonomy" id="53483"/>
    <lineage>
        <taxon>Bacteria</taxon>
        <taxon>Pseudomonadati</taxon>
        <taxon>Bacteroidota</taxon>
        <taxon>Flavobacteriia</taxon>
        <taxon>Flavobacteriales</taxon>
        <taxon>Flavobacteriaceae</taxon>
    </lineage>
</organism>
<accession>A0A2S7L1U9</accession>
<dbReference type="InterPro" id="IPR000601">
    <property type="entry name" value="PKD_dom"/>
</dbReference>
<dbReference type="Gene3D" id="2.60.40.740">
    <property type="match status" value="2"/>
</dbReference>
<dbReference type="InterPro" id="IPR022409">
    <property type="entry name" value="PKD/Chitinase_dom"/>
</dbReference>
<evidence type="ECO:0000313" key="2">
    <source>
        <dbReference type="EMBL" id="PQB08847.1"/>
    </source>
</evidence>
<proteinExistence type="predicted"/>
<dbReference type="CDD" id="cd00146">
    <property type="entry name" value="PKD"/>
    <property type="match status" value="1"/>
</dbReference>
<dbReference type="Proteomes" id="UP000239522">
    <property type="component" value="Unassembled WGS sequence"/>
</dbReference>
<comment type="caution">
    <text evidence="2">The sequence shown here is derived from an EMBL/GenBank/DDBJ whole genome shotgun (WGS) entry which is preliminary data.</text>
</comment>
<dbReference type="RefSeq" id="WP_104808073.1">
    <property type="nucleotide sequence ID" value="NZ_MQUA01000004.1"/>
</dbReference>
<gene>
    <name evidence="2" type="ORF">BST83_00295</name>
</gene>
<keyword evidence="3" id="KW-1185">Reference proteome</keyword>
<dbReference type="Pfam" id="PF18911">
    <property type="entry name" value="PKD_4"/>
    <property type="match status" value="1"/>
</dbReference>
<dbReference type="EMBL" id="MQUA01000004">
    <property type="protein sequence ID" value="PQB08847.1"/>
    <property type="molecule type" value="Genomic_DNA"/>
</dbReference>
<protein>
    <recommendedName>
        <fullName evidence="1">PKD domain-containing protein</fullName>
    </recommendedName>
</protein>
<dbReference type="Gene3D" id="2.60.40.10">
    <property type="entry name" value="Immunoglobulins"/>
    <property type="match status" value="16"/>
</dbReference>
<dbReference type="InterPro" id="IPR025667">
    <property type="entry name" value="SprB_repeat"/>
</dbReference>
<dbReference type="SMART" id="SM00089">
    <property type="entry name" value="PKD"/>
    <property type="match status" value="2"/>
</dbReference>
<name>A0A2S7L1U9_9FLAO</name>
<dbReference type="SUPFAM" id="SSF49299">
    <property type="entry name" value="PKD domain"/>
    <property type="match status" value="1"/>
</dbReference>
<evidence type="ECO:0000313" key="3">
    <source>
        <dbReference type="Proteomes" id="UP000239522"/>
    </source>
</evidence>
<dbReference type="OrthoDB" id="607469at2"/>
<dbReference type="Pfam" id="PF13573">
    <property type="entry name" value="SprB"/>
    <property type="match status" value="34"/>
</dbReference>
<reference evidence="2 3" key="1">
    <citation type="submission" date="2016-11" db="EMBL/GenBank/DDBJ databases">
        <title>Trade-off between light-utilization and light-protection in marine flavobacteria.</title>
        <authorList>
            <person name="Kumagai Y."/>
        </authorList>
    </citation>
    <scope>NUCLEOTIDE SEQUENCE [LARGE SCALE GENOMIC DNA]</scope>
    <source>
        <strain evidence="2 3">ATCC 700397</strain>
    </source>
</reference>
<dbReference type="PROSITE" id="PS50093">
    <property type="entry name" value="PKD"/>
    <property type="match status" value="1"/>
</dbReference>
<feature type="domain" description="PKD" evidence="1">
    <location>
        <begin position="3270"/>
        <end position="3330"/>
    </location>
</feature>